<dbReference type="Proteomes" id="UP000315677">
    <property type="component" value="Unassembled WGS sequence"/>
</dbReference>
<dbReference type="AlphaFoldDB" id="A0A543DP64"/>
<keyword evidence="2" id="KW-1185">Reference proteome</keyword>
<dbReference type="Gene3D" id="3.30.930.10">
    <property type="entry name" value="Bira Bifunctional Protein, Domain 2"/>
    <property type="match status" value="1"/>
</dbReference>
<comment type="caution">
    <text evidence="1">The sequence shown here is derived from an EMBL/GenBank/DDBJ whole genome shotgun (WGS) entry which is preliminary data.</text>
</comment>
<dbReference type="EMBL" id="VFPA01000002">
    <property type="protein sequence ID" value="TQM11098.1"/>
    <property type="molecule type" value="Genomic_DNA"/>
</dbReference>
<dbReference type="GO" id="GO:0016874">
    <property type="term" value="F:ligase activity"/>
    <property type="evidence" value="ECO:0007669"/>
    <property type="project" value="UniProtKB-KW"/>
</dbReference>
<organism evidence="1 2">
    <name type="scientific">Pseudonocardia kunmingensis</name>
    <dbReference type="NCBI Taxonomy" id="630975"/>
    <lineage>
        <taxon>Bacteria</taxon>
        <taxon>Bacillati</taxon>
        <taxon>Actinomycetota</taxon>
        <taxon>Actinomycetes</taxon>
        <taxon>Pseudonocardiales</taxon>
        <taxon>Pseudonocardiaceae</taxon>
        <taxon>Pseudonocardia</taxon>
    </lineage>
</organism>
<evidence type="ECO:0000313" key="2">
    <source>
        <dbReference type="Proteomes" id="UP000315677"/>
    </source>
</evidence>
<reference evidence="1 2" key="1">
    <citation type="submission" date="2019-06" db="EMBL/GenBank/DDBJ databases">
        <title>Sequencing the genomes of 1000 actinobacteria strains.</title>
        <authorList>
            <person name="Klenk H.-P."/>
        </authorList>
    </citation>
    <scope>NUCLEOTIDE SEQUENCE [LARGE SCALE GENOMIC DNA]</scope>
    <source>
        <strain evidence="1 2">DSM 45301</strain>
    </source>
</reference>
<dbReference type="Gene3D" id="2.30.30.100">
    <property type="match status" value="1"/>
</dbReference>
<accession>A0A543DP64</accession>
<protein>
    <submittedName>
        <fullName evidence="1">Biotin-(Acetyl-CoA carboxylase) ligase</fullName>
    </submittedName>
</protein>
<proteinExistence type="predicted"/>
<evidence type="ECO:0000313" key="1">
    <source>
        <dbReference type="EMBL" id="TQM11098.1"/>
    </source>
</evidence>
<name>A0A543DP64_9PSEU</name>
<dbReference type="InterPro" id="IPR045864">
    <property type="entry name" value="aa-tRNA-synth_II/BPL/LPL"/>
</dbReference>
<sequence>MAVIDDLSAGALATLLPGRPVRTYPALLSSEVDAEAWARAGGPAGGVVTAGYLAAPRGRAGLPWEPGKGLVFSMLLRPDLSIQREGWPYLAAGLGLADVLGEGSTIRWPDEVYGPGGRIGAIGVRTELGPDSVRWAVVTILAEQAVAPRAPLLAMIVSAVEGRMDEPDEALLEVYRARCATLGRQVRARLVPLGPAGPVVEGEAVDVRLDGALVIRTAAGRRAVVPPPNLGMLEDVSPR</sequence>
<dbReference type="SUPFAM" id="SSF55681">
    <property type="entry name" value="Class II aaRS and biotin synthetases"/>
    <property type="match status" value="1"/>
</dbReference>
<keyword evidence="1" id="KW-0436">Ligase</keyword>
<gene>
    <name evidence="1" type="ORF">FB558_3642</name>
</gene>